<dbReference type="SUPFAM" id="SSF57850">
    <property type="entry name" value="RING/U-box"/>
    <property type="match status" value="1"/>
</dbReference>
<feature type="domain" description="IBR" evidence="5">
    <location>
        <begin position="124"/>
        <end position="167"/>
    </location>
</feature>
<organism evidence="6 7">
    <name type="scientific">Cyprinus carpio carpio</name>
    <dbReference type="NCBI Taxonomy" id="630221"/>
    <lineage>
        <taxon>Eukaryota</taxon>
        <taxon>Metazoa</taxon>
        <taxon>Chordata</taxon>
        <taxon>Craniata</taxon>
        <taxon>Vertebrata</taxon>
        <taxon>Euteleostomi</taxon>
        <taxon>Actinopterygii</taxon>
        <taxon>Neopterygii</taxon>
        <taxon>Teleostei</taxon>
        <taxon>Ostariophysi</taxon>
        <taxon>Cypriniformes</taxon>
        <taxon>Cyprinidae</taxon>
        <taxon>Cyprininae</taxon>
        <taxon>Cyprinus</taxon>
    </lineage>
</organism>
<evidence type="ECO:0000256" key="2">
    <source>
        <dbReference type="ARBA" id="ARBA00022771"/>
    </source>
</evidence>
<evidence type="ECO:0000256" key="1">
    <source>
        <dbReference type="ARBA" id="ARBA00022723"/>
    </source>
</evidence>
<dbReference type="AlphaFoldDB" id="A0A9J8CD81"/>
<keyword evidence="2" id="KW-0863">Zinc-finger</keyword>
<sequence length="199" mass="22430">MEPMIYNTKEYQLSSAVSPILLPCNDVLGFFCFFRRSVDVEQQTLNMTSPKCPGCQQSDISELDGQRAICRPCSKAKRRVFQFCWACQREWPCNALTTNSCMLPNCALRAALLSVKQISDPQSSVNGCPYFRACPGCQALVTHNGEGCPNIICPHCEEEFCFRCLRPQCYDDEYDDDDDPETDPCMIVDNAEIIKHVGL</sequence>
<keyword evidence="1" id="KW-0479">Metal-binding</keyword>
<evidence type="ECO:0000259" key="5">
    <source>
        <dbReference type="Pfam" id="PF01485"/>
    </source>
</evidence>
<dbReference type="OMA" id="CLAPECY"/>
<evidence type="ECO:0000313" key="7">
    <source>
        <dbReference type="Proteomes" id="UP001108240"/>
    </source>
</evidence>
<reference evidence="6" key="1">
    <citation type="submission" date="2025-08" db="UniProtKB">
        <authorList>
            <consortium name="Ensembl"/>
        </authorList>
    </citation>
    <scope>IDENTIFICATION</scope>
</reference>
<evidence type="ECO:0000256" key="4">
    <source>
        <dbReference type="ARBA" id="ARBA00022833"/>
    </source>
</evidence>
<dbReference type="Pfam" id="PF01485">
    <property type="entry name" value="IBR"/>
    <property type="match status" value="1"/>
</dbReference>
<keyword evidence="4" id="KW-0862">Zinc</keyword>
<dbReference type="Proteomes" id="UP001108240">
    <property type="component" value="Unplaced"/>
</dbReference>
<dbReference type="GO" id="GO:0008270">
    <property type="term" value="F:zinc ion binding"/>
    <property type="evidence" value="ECO:0007669"/>
    <property type="project" value="UniProtKB-KW"/>
</dbReference>
<name>A0A9J8CD81_CYPCA</name>
<protein>
    <submittedName>
        <fullName evidence="6">Si:ch211-284e13.9</fullName>
    </submittedName>
</protein>
<evidence type="ECO:0000256" key="3">
    <source>
        <dbReference type="ARBA" id="ARBA00022786"/>
    </source>
</evidence>
<evidence type="ECO:0000313" key="6">
    <source>
        <dbReference type="Ensembl" id="ENSCCRP00000163255.1"/>
    </source>
</evidence>
<reference evidence="6" key="2">
    <citation type="submission" date="2025-09" db="UniProtKB">
        <authorList>
            <consortium name="Ensembl"/>
        </authorList>
    </citation>
    <scope>IDENTIFICATION</scope>
</reference>
<keyword evidence="3" id="KW-0833">Ubl conjugation pathway</keyword>
<accession>A0A9J8CD81</accession>
<keyword evidence="7" id="KW-1185">Reference proteome</keyword>
<dbReference type="Ensembl" id="ENSCCRT00000134554.1">
    <property type="protein sequence ID" value="ENSCCRP00000163255.1"/>
    <property type="gene ID" value="ENSCCRG00000055288.1"/>
</dbReference>
<proteinExistence type="predicted"/>
<dbReference type="InterPro" id="IPR002867">
    <property type="entry name" value="IBR_dom"/>
</dbReference>
<dbReference type="GeneTree" id="ENSGT00990000204023"/>
<dbReference type="Gene3D" id="1.20.120.1750">
    <property type="match status" value="1"/>
</dbReference>